<dbReference type="EMBL" id="FKBS01000006">
    <property type="protein sequence ID" value="SAH86092.1"/>
    <property type="molecule type" value="Genomic_DNA"/>
</dbReference>
<dbReference type="AlphaFoldDB" id="A0A157KNR4"/>
<feature type="transmembrane region" description="Helical" evidence="1">
    <location>
        <begin position="634"/>
        <end position="651"/>
    </location>
</feature>
<dbReference type="InterPro" id="IPR018677">
    <property type="entry name" value="DUF2157"/>
</dbReference>
<feature type="transmembrane region" description="Helical" evidence="1">
    <location>
        <begin position="596"/>
        <end position="622"/>
    </location>
</feature>
<keyword evidence="1" id="KW-1133">Transmembrane helix</keyword>
<feature type="domain" description="DUF2157" evidence="2">
    <location>
        <begin position="19"/>
        <end position="137"/>
    </location>
</feature>
<feature type="transmembrane region" description="Helical" evidence="1">
    <location>
        <begin position="663"/>
        <end position="684"/>
    </location>
</feature>
<feature type="transmembrane region" description="Helical" evidence="1">
    <location>
        <begin position="498"/>
        <end position="519"/>
    </location>
</feature>
<feature type="transmembrane region" description="Helical" evidence="1">
    <location>
        <begin position="382"/>
        <end position="398"/>
    </location>
</feature>
<dbReference type="Pfam" id="PF09925">
    <property type="entry name" value="DUF2157"/>
    <property type="match status" value="1"/>
</dbReference>
<evidence type="ECO:0000259" key="3">
    <source>
        <dbReference type="Pfam" id="PF14351"/>
    </source>
</evidence>
<feature type="transmembrane region" description="Helical" evidence="1">
    <location>
        <begin position="20"/>
        <end position="42"/>
    </location>
</feature>
<feature type="transmembrane region" description="Helical" evidence="1">
    <location>
        <begin position="168"/>
        <end position="188"/>
    </location>
</feature>
<accession>A0A157KNR4</accession>
<feature type="transmembrane region" description="Helical" evidence="1">
    <location>
        <begin position="226"/>
        <end position="243"/>
    </location>
</feature>
<organism evidence="4 5">
    <name type="scientific">Bordetella ansorpii</name>
    <dbReference type="NCBI Taxonomy" id="288768"/>
    <lineage>
        <taxon>Bacteria</taxon>
        <taxon>Pseudomonadati</taxon>
        <taxon>Pseudomonadota</taxon>
        <taxon>Betaproteobacteria</taxon>
        <taxon>Burkholderiales</taxon>
        <taxon>Alcaligenaceae</taxon>
        <taxon>Bordetella</taxon>
    </lineage>
</organism>
<dbReference type="Proteomes" id="UP000077037">
    <property type="component" value="Unassembled WGS sequence"/>
</dbReference>
<evidence type="ECO:0000259" key="2">
    <source>
        <dbReference type="Pfam" id="PF09925"/>
    </source>
</evidence>
<feature type="transmembrane region" description="Helical" evidence="1">
    <location>
        <begin position="113"/>
        <end position="130"/>
    </location>
</feature>
<proteinExistence type="predicted"/>
<feature type="transmembrane region" description="Helical" evidence="1">
    <location>
        <begin position="137"/>
        <end position="162"/>
    </location>
</feature>
<feature type="transmembrane region" description="Helical" evidence="1">
    <location>
        <begin position="54"/>
        <end position="72"/>
    </location>
</feature>
<sequence>MQVGGHSPAGSELHTWRQFLGRATLGLGVLLLGSGVICWVAANWPALDKTERFVGAQALLALCALAAAGIGLRLRADADSRRHIAGAVLTLAGLLLGALLALVGQTYQTGADTWELFAFWALLLLPWALVAASQPVWLLWVLVVNVAASLWLGEHLFAWWVAFAGPGFPSLVMAGLNLLMLIGWELAARHWRASTRVGPRVLAILTVGVLVLALIVGDIIMGLGSYTGIAWIIVTVALGLYYLRARRDLVILAMLAAGAILVSLRVVGEWLLRLEPGIWAVLPLAALLMAEAVWAARWLRKLAAQSPTGRMADSAPEGASAGNAVDPADASAPVIALAGDTTQARAETPWYIYGLLGLSAWLATLLLLLFLAVSGVIGSPEMAGLAGLALCTASIAALRNASGAFWRQCATAMGFTGQLLIAYGLYDLSSAYGTWLIVLAMGIVVYVLAPDALLRFLSGWMMALAGACLVWRFMWPNLSTNVDLIDAMMDYDVAVSSIIWQPVAVLGAWTAAAAFWIGHRLAPPRQRKLDPLGWSTAIAVQSLVWLSGGVAATNLFELWSARPATAALSLAGALLPAVVAALVLGARRAALTPALVWTVPLALLVLALFWLPSPGIAFALTWMLLGAGLNKPRLTIFGVVALLFYLLIYYYQLEVPLLQKAGWLATAGVMMFLLRGMVWLVPRVMRTATAAPDVPGRATATQRWRAAGVVAGLLLALAAANTAIWQRETLLASGRVAILALAPVDPRSLMQGDYMALRFAAGDAVNRLLDQDPSHLGPDDSPFVRTEGYLVLAPDEQGVAQAVRLQERAEPRTGDELVLRYRVRPEGVRIVTNAYFFPEGQAERYAAARYGEIRVDDSGTGLLVRMLDEKRQPL</sequence>
<gene>
    <name evidence="4" type="ORF">SAMEA1982600_00425</name>
</gene>
<dbReference type="InterPro" id="IPR025833">
    <property type="entry name" value="GDYXXLXY"/>
</dbReference>
<dbReference type="InterPro" id="IPR025513">
    <property type="entry name" value="DUF4401"/>
</dbReference>
<dbReference type="Pfam" id="PF14345">
    <property type="entry name" value="GDYXXLXY"/>
    <property type="match status" value="1"/>
</dbReference>
<evidence type="ECO:0000313" key="5">
    <source>
        <dbReference type="Proteomes" id="UP000077037"/>
    </source>
</evidence>
<evidence type="ECO:0000256" key="1">
    <source>
        <dbReference type="SAM" id="Phobius"/>
    </source>
</evidence>
<keyword evidence="1" id="KW-0472">Membrane</keyword>
<feature type="transmembrane region" description="Helical" evidence="1">
    <location>
        <begin position="531"/>
        <end position="552"/>
    </location>
</feature>
<reference evidence="4 5" key="1">
    <citation type="submission" date="2016-03" db="EMBL/GenBank/DDBJ databases">
        <authorList>
            <consortium name="Pathogen Informatics"/>
        </authorList>
    </citation>
    <scope>NUCLEOTIDE SEQUENCE [LARGE SCALE GENOMIC DNA]</scope>
    <source>
        <strain evidence="4 5">NCTC13364</strain>
    </source>
</reference>
<feature type="transmembrane region" description="Helical" evidence="1">
    <location>
        <begin position="250"/>
        <end position="272"/>
    </location>
</feature>
<evidence type="ECO:0000313" key="4">
    <source>
        <dbReference type="EMBL" id="SAH86092.1"/>
    </source>
</evidence>
<feature type="transmembrane region" description="Helical" evidence="1">
    <location>
        <begin position="350"/>
        <end position="376"/>
    </location>
</feature>
<feature type="transmembrane region" description="Helical" evidence="1">
    <location>
        <begin position="84"/>
        <end position="107"/>
    </location>
</feature>
<dbReference type="OrthoDB" id="4868247at2"/>
<feature type="transmembrane region" description="Helical" evidence="1">
    <location>
        <begin position="704"/>
        <end position="725"/>
    </location>
</feature>
<dbReference type="RefSeq" id="WP_066407130.1">
    <property type="nucleotide sequence ID" value="NZ_FKBS01000006.1"/>
</dbReference>
<feature type="domain" description="DUF4401" evidence="3">
    <location>
        <begin position="349"/>
        <end position="679"/>
    </location>
</feature>
<feature type="transmembrane region" description="Helical" evidence="1">
    <location>
        <begin position="432"/>
        <end position="449"/>
    </location>
</feature>
<dbReference type="Pfam" id="PF14351">
    <property type="entry name" value="DUF4401"/>
    <property type="match status" value="1"/>
</dbReference>
<feature type="transmembrane region" description="Helical" evidence="1">
    <location>
        <begin position="564"/>
        <end position="584"/>
    </location>
</feature>
<protein>
    <submittedName>
        <fullName evidence="4">Membrane protein</fullName>
    </submittedName>
</protein>
<keyword evidence="1" id="KW-0812">Transmembrane</keyword>
<feature type="transmembrane region" description="Helical" evidence="1">
    <location>
        <begin position="278"/>
        <end position="296"/>
    </location>
</feature>
<feature type="transmembrane region" description="Helical" evidence="1">
    <location>
        <begin position="405"/>
        <end position="426"/>
    </location>
</feature>
<name>A0A157KNR4_9BORD</name>
<feature type="transmembrane region" description="Helical" evidence="1">
    <location>
        <begin position="456"/>
        <end position="474"/>
    </location>
</feature>
<feature type="transmembrane region" description="Helical" evidence="1">
    <location>
        <begin position="200"/>
        <end position="220"/>
    </location>
</feature>